<evidence type="ECO:0000313" key="9">
    <source>
        <dbReference type="EMBL" id="UYG17425.1"/>
    </source>
</evidence>
<dbReference type="PANTHER" id="PTHR30576">
    <property type="entry name" value="COLANIC BIOSYNTHESIS UDP-GLUCOSE LIPID CARRIER TRANSFERASE"/>
    <property type="match status" value="1"/>
</dbReference>
<dbReference type="GO" id="GO:0016740">
    <property type="term" value="F:transferase activity"/>
    <property type="evidence" value="ECO:0007669"/>
    <property type="project" value="UniProtKB-KW"/>
</dbReference>
<feature type="domain" description="Bacterial sugar transferase" evidence="8">
    <location>
        <begin position="320"/>
        <end position="508"/>
    </location>
</feature>
<evidence type="ECO:0000256" key="5">
    <source>
        <dbReference type="ARBA" id="ARBA00022989"/>
    </source>
</evidence>
<dbReference type="Proteomes" id="UP001164305">
    <property type="component" value="Chromosome"/>
</dbReference>
<evidence type="ECO:0000259" key="8">
    <source>
        <dbReference type="Pfam" id="PF02397"/>
    </source>
</evidence>
<proteinExistence type="inferred from homology"/>
<keyword evidence="4 7" id="KW-0812">Transmembrane</keyword>
<evidence type="ECO:0000256" key="3">
    <source>
        <dbReference type="ARBA" id="ARBA00022679"/>
    </source>
</evidence>
<feature type="transmembrane region" description="Helical" evidence="7">
    <location>
        <begin position="124"/>
        <end position="141"/>
    </location>
</feature>
<dbReference type="PANTHER" id="PTHR30576:SF10">
    <property type="entry name" value="SLL5057 PROTEIN"/>
    <property type="match status" value="1"/>
</dbReference>
<organism evidence="9 10">
    <name type="scientific">Brachybacterium huguangmaarense</name>
    <dbReference type="NCBI Taxonomy" id="1652028"/>
    <lineage>
        <taxon>Bacteria</taxon>
        <taxon>Bacillati</taxon>
        <taxon>Actinomycetota</taxon>
        <taxon>Actinomycetes</taxon>
        <taxon>Micrococcales</taxon>
        <taxon>Dermabacteraceae</taxon>
        <taxon>Brachybacterium</taxon>
    </lineage>
</organism>
<dbReference type="NCBIfam" id="TIGR03025">
    <property type="entry name" value="EPS_sugtrans"/>
    <property type="match status" value="1"/>
</dbReference>
<comment type="similarity">
    <text evidence="2">Belongs to the bacterial sugar transferase family.</text>
</comment>
<protein>
    <submittedName>
        <fullName evidence="9">Sugar transferase</fullName>
    </submittedName>
</protein>
<dbReference type="RefSeq" id="WP_263594634.1">
    <property type="nucleotide sequence ID" value="NZ_CP107020.1"/>
</dbReference>
<gene>
    <name evidence="9" type="ORF">BRM3_03040</name>
</gene>
<dbReference type="EMBL" id="CP107020">
    <property type="protein sequence ID" value="UYG17425.1"/>
    <property type="molecule type" value="Genomic_DNA"/>
</dbReference>
<evidence type="ECO:0000256" key="4">
    <source>
        <dbReference type="ARBA" id="ARBA00022692"/>
    </source>
</evidence>
<dbReference type="InterPro" id="IPR017475">
    <property type="entry name" value="EPS_sugar_tfrase"/>
</dbReference>
<evidence type="ECO:0000256" key="6">
    <source>
        <dbReference type="ARBA" id="ARBA00023136"/>
    </source>
</evidence>
<feature type="transmembrane region" description="Helical" evidence="7">
    <location>
        <begin position="54"/>
        <end position="74"/>
    </location>
</feature>
<feature type="transmembrane region" description="Helical" evidence="7">
    <location>
        <begin position="147"/>
        <end position="166"/>
    </location>
</feature>
<name>A0ABY6G2I2_9MICO</name>
<keyword evidence="3 9" id="KW-0808">Transferase</keyword>
<evidence type="ECO:0000313" key="10">
    <source>
        <dbReference type="Proteomes" id="UP001164305"/>
    </source>
</evidence>
<dbReference type="Pfam" id="PF02397">
    <property type="entry name" value="Bac_transf"/>
    <property type="match status" value="1"/>
</dbReference>
<evidence type="ECO:0000256" key="1">
    <source>
        <dbReference type="ARBA" id="ARBA00004141"/>
    </source>
</evidence>
<accession>A0ABY6G2I2</accession>
<feature type="transmembrane region" description="Helical" evidence="7">
    <location>
        <begin position="86"/>
        <end position="103"/>
    </location>
</feature>
<sequence>MTTFEDAVSTGHSDTVTLPLTAPRVLTEPWATLVAPRITPTLERRRLWERRYRLRLLGSDVLAIIVAIGATSALQVAVGAMDGPTVRNAVVLAVFWILTLAGLRTRDASLIGSGTAEYRAVANAGGLAFALLAVTGVLLDWQDLRAALFLALPVGVLGMLIERWTWRRWLQRKRLEGEFTSRTLVVGEEEDVEYVISSLRSSGAYGYDVVGATLLDGRENGSGRFIVGNSSYRVLGTPDTVASAASEVGADTIVVASRPEGSPDFVKRLGWQLEGTAAELVLSSRLTDVAGPRISLRQVEGLPLIHVKIPAYEGGTHLLKRALDIAVALVALTPIALLTPLIALLIKIDSPGPIFFRQTRIGRDGTEFGMLKFRTMCTDAEERLAELAAQNEGAGVLFKMREDPRITRVGAILRKYSLDELPQFWNVLRGEMSVVGPRPPLPREVSEYAGAVHRRMYIKPGITGLWQVSGRSDLSWDESVRLDLRYVENWSVINDLQIMWRTAKVMLKPSGAY</sequence>
<keyword evidence="10" id="KW-1185">Reference proteome</keyword>
<evidence type="ECO:0000256" key="2">
    <source>
        <dbReference type="ARBA" id="ARBA00006464"/>
    </source>
</evidence>
<keyword evidence="6 7" id="KW-0472">Membrane</keyword>
<feature type="transmembrane region" description="Helical" evidence="7">
    <location>
        <begin position="325"/>
        <end position="346"/>
    </location>
</feature>
<reference evidence="9" key="1">
    <citation type="submission" date="2022-10" db="EMBL/GenBank/DDBJ databases">
        <title>Whole-Genome Sequencing of Brachybacterium huguangmaarense BRM-3, Isolated from Betula schmidtii.</title>
        <authorList>
            <person name="Haam D."/>
        </authorList>
    </citation>
    <scope>NUCLEOTIDE SEQUENCE</scope>
    <source>
        <strain evidence="9">BRM-3</strain>
    </source>
</reference>
<comment type="subcellular location">
    <subcellularLocation>
        <location evidence="1">Membrane</location>
        <topology evidence="1">Multi-pass membrane protein</topology>
    </subcellularLocation>
</comment>
<dbReference type="InterPro" id="IPR003362">
    <property type="entry name" value="Bact_transf"/>
</dbReference>
<keyword evidence="5 7" id="KW-1133">Transmembrane helix</keyword>
<evidence type="ECO:0000256" key="7">
    <source>
        <dbReference type="SAM" id="Phobius"/>
    </source>
</evidence>